<keyword evidence="10 15" id="KW-0949">S-adenosyl-L-methionine</keyword>
<dbReference type="EC" id="2.1.1.228" evidence="5 15"/>
<evidence type="ECO:0000256" key="6">
    <source>
        <dbReference type="ARBA" id="ARBA00014679"/>
    </source>
</evidence>
<dbReference type="PANTHER" id="PTHR46417">
    <property type="entry name" value="TRNA (GUANINE-N(1)-)-METHYLTRANSFERASE"/>
    <property type="match status" value="1"/>
</dbReference>
<dbReference type="InterPro" id="IPR029028">
    <property type="entry name" value="Alpha/beta_knot_MTases"/>
</dbReference>
<dbReference type="Proteomes" id="UP000199574">
    <property type="component" value="Chromosome I"/>
</dbReference>
<dbReference type="EMBL" id="LT629754">
    <property type="protein sequence ID" value="SDS28930.1"/>
    <property type="molecule type" value="Genomic_DNA"/>
</dbReference>
<name>A0A1H4T7H6_9FLAO</name>
<dbReference type="AlphaFoldDB" id="A0A1H4T7H6"/>
<dbReference type="EMBL" id="FNTB01000001">
    <property type="protein sequence ID" value="SEC52081.1"/>
    <property type="molecule type" value="Genomic_DNA"/>
</dbReference>
<proteinExistence type="inferred from homology"/>
<evidence type="ECO:0000256" key="11">
    <source>
        <dbReference type="ARBA" id="ARBA00022694"/>
    </source>
</evidence>
<organism evidence="20 21">
    <name type="scientific">Maribacter dokdonensis</name>
    <dbReference type="NCBI Taxonomy" id="320912"/>
    <lineage>
        <taxon>Bacteria</taxon>
        <taxon>Pseudomonadati</taxon>
        <taxon>Bacteroidota</taxon>
        <taxon>Flavobacteriia</taxon>
        <taxon>Flavobacteriales</taxon>
        <taxon>Flavobacteriaceae</taxon>
        <taxon>Maribacter</taxon>
    </lineage>
</organism>
<dbReference type="InterPro" id="IPR023148">
    <property type="entry name" value="tRNA_m1G_MeTrfase_C_sf"/>
</dbReference>
<accession>A0A1H4T7H6</accession>
<feature type="binding site" evidence="15 16">
    <location>
        <begin position="158"/>
        <end position="163"/>
    </location>
    <ligand>
        <name>S-adenosyl-L-methionine</name>
        <dbReference type="ChEBI" id="CHEBI:59789"/>
    </ligand>
</feature>
<evidence type="ECO:0000313" key="19">
    <source>
        <dbReference type="EMBL" id="SDS28930.1"/>
    </source>
</evidence>
<comment type="similarity">
    <text evidence="3 15 17">Belongs to the RNA methyltransferase TrmD family.</text>
</comment>
<evidence type="ECO:0000256" key="3">
    <source>
        <dbReference type="ARBA" id="ARBA00007630"/>
    </source>
</evidence>
<evidence type="ECO:0000256" key="9">
    <source>
        <dbReference type="ARBA" id="ARBA00022679"/>
    </source>
</evidence>
<reference evidence="19 22" key="2">
    <citation type="submission" date="2016-10" db="EMBL/GenBank/DDBJ databases">
        <authorList>
            <person name="Varghese N."/>
            <person name="Submissions S."/>
        </authorList>
    </citation>
    <scope>NUCLEOTIDE SEQUENCE [LARGE SCALE GENOMIC DNA]</scope>
    <source>
        <strain evidence="19 22">MAR_2009_60</strain>
    </source>
</reference>
<evidence type="ECO:0000256" key="1">
    <source>
        <dbReference type="ARBA" id="ARBA00002634"/>
    </source>
</evidence>
<dbReference type="InterPro" id="IPR002649">
    <property type="entry name" value="tRNA_m1G_MeTrfase_TrmD"/>
</dbReference>
<evidence type="ECO:0000256" key="8">
    <source>
        <dbReference type="ARBA" id="ARBA00022603"/>
    </source>
</evidence>
<dbReference type="FunFam" id="3.40.1280.10:FF:000001">
    <property type="entry name" value="tRNA (guanine-N(1)-)-methyltransferase"/>
    <property type="match status" value="1"/>
</dbReference>
<evidence type="ECO:0000256" key="15">
    <source>
        <dbReference type="HAMAP-Rule" id="MF_00605"/>
    </source>
</evidence>
<dbReference type="Pfam" id="PF01746">
    <property type="entry name" value="tRNA_m1G_MT"/>
    <property type="match status" value="1"/>
</dbReference>
<feature type="domain" description="tRNA methyltransferase TRMD/TRM10-type" evidence="18">
    <location>
        <begin position="27"/>
        <end position="249"/>
    </location>
</feature>
<dbReference type="PIRSF" id="PIRSF000386">
    <property type="entry name" value="tRNA_mtase"/>
    <property type="match status" value="1"/>
</dbReference>
<dbReference type="SUPFAM" id="SSF75217">
    <property type="entry name" value="alpha/beta knot"/>
    <property type="match status" value="1"/>
</dbReference>
<dbReference type="Proteomes" id="UP000183038">
    <property type="component" value="Unassembled WGS sequence"/>
</dbReference>
<sequence>MKSLAGRKIPTVFITFGRLNEDAHQKMRIDIITVLPELLTSPFEASILKRAIEKDLVEVHFHNLRDYTDTKYRNVDDYQFGGGAGMVLMIEPIDKCISSLKSERTYDEVIYMTPDGATLNQKTANTLSLAKNIIILCGHYKGVDQRVRDLFITKEISIGDYVLSGGELGAAVLCDAVIRLLPGVLNDETSALTDTFQDGLLAPPVYTRPAEYKGMTVPDVLLSGNFGKIEEWRENKAYERTEKLRPDLLE</sequence>
<dbReference type="InterPro" id="IPR016009">
    <property type="entry name" value="tRNA_MeTrfase_TRMD/TRM10"/>
</dbReference>
<dbReference type="NCBIfam" id="NF000648">
    <property type="entry name" value="PRK00026.1"/>
    <property type="match status" value="1"/>
</dbReference>
<feature type="binding site" evidence="15 16">
    <location>
        <position position="138"/>
    </location>
    <ligand>
        <name>S-adenosyl-L-methionine</name>
        <dbReference type="ChEBI" id="CHEBI:59789"/>
    </ligand>
</feature>
<evidence type="ECO:0000256" key="13">
    <source>
        <dbReference type="ARBA" id="ARBA00033392"/>
    </source>
</evidence>
<evidence type="ECO:0000259" key="18">
    <source>
        <dbReference type="Pfam" id="PF01746"/>
    </source>
</evidence>
<comment type="catalytic activity">
    <reaction evidence="14 15 17">
        <text>guanosine(37) in tRNA + S-adenosyl-L-methionine = N(1)-methylguanosine(37) in tRNA + S-adenosyl-L-homocysteine + H(+)</text>
        <dbReference type="Rhea" id="RHEA:36899"/>
        <dbReference type="Rhea" id="RHEA-COMP:10145"/>
        <dbReference type="Rhea" id="RHEA-COMP:10147"/>
        <dbReference type="ChEBI" id="CHEBI:15378"/>
        <dbReference type="ChEBI" id="CHEBI:57856"/>
        <dbReference type="ChEBI" id="CHEBI:59789"/>
        <dbReference type="ChEBI" id="CHEBI:73542"/>
        <dbReference type="ChEBI" id="CHEBI:74269"/>
        <dbReference type="EC" id="2.1.1.228"/>
    </reaction>
</comment>
<evidence type="ECO:0000256" key="10">
    <source>
        <dbReference type="ARBA" id="ARBA00022691"/>
    </source>
</evidence>
<gene>
    <name evidence="15" type="primary">trmD</name>
    <name evidence="20" type="ORF">SAMN05192540_3377</name>
    <name evidence="19" type="ORF">SAMN05192545_1123</name>
</gene>
<keyword evidence="8 15" id="KW-0489">Methyltransferase</keyword>
<evidence type="ECO:0000256" key="7">
    <source>
        <dbReference type="ARBA" id="ARBA00022490"/>
    </source>
</evidence>
<evidence type="ECO:0000256" key="14">
    <source>
        <dbReference type="ARBA" id="ARBA00047783"/>
    </source>
</evidence>
<dbReference type="PANTHER" id="PTHR46417:SF1">
    <property type="entry name" value="TRNA (GUANINE-N(1)-)-METHYLTRANSFERASE"/>
    <property type="match status" value="1"/>
</dbReference>
<dbReference type="GO" id="GO:0005829">
    <property type="term" value="C:cytosol"/>
    <property type="evidence" value="ECO:0007669"/>
    <property type="project" value="TreeGrafter"/>
</dbReference>
<dbReference type="Gene3D" id="1.10.1270.20">
    <property type="entry name" value="tRNA(m1g37)methyltransferase, domain 2"/>
    <property type="match status" value="1"/>
</dbReference>
<keyword evidence="7 15" id="KW-0963">Cytoplasm</keyword>
<evidence type="ECO:0000313" key="21">
    <source>
        <dbReference type="Proteomes" id="UP000183038"/>
    </source>
</evidence>
<evidence type="ECO:0000256" key="5">
    <source>
        <dbReference type="ARBA" id="ARBA00012807"/>
    </source>
</evidence>
<dbReference type="InterPro" id="IPR029026">
    <property type="entry name" value="tRNA_m1G_MTases_N"/>
</dbReference>
<evidence type="ECO:0000256" key="12">
    <source>
        <dbReference type="ARBA" id="ARBA00029736"/>
    </source>
</evidence>
<comment type="subcellular location">
    <subcellularLocation>
        <location evidence="2 15 17">Cytoplasm</location>
    </subcellularLocation>
</comment>
<dbReference type="GO" id="GO:0052906">
    <property type="term" value="F:tRNA (guanine(37)-N1)-methyltransferase activity"/>
    <property type="evidence" value="ECO:0007669"/>
    <property type="project" value="UniProtKB-UniRule"/>
</dbReference>
<keyword evidence="22" id="KW-1185">Reference proteome</keyword>
<comment type="function">
    <text evidence="1 15 17">Specifically methylates guanosine-37 in various tRNAs.</text>
</comment>
<protein>
    <recommendedName>
        <fullName evidence="6 15">tRNA (guanine-N(1)-)-methyltransferase</fullName>
        <ecNumber evidence="5 15">2.1.1.228</ecNumber>
    </recommendedName>
    <alternativeName>
        <fullName evidence="12 15">M1G-methyltransferase</fullName>
    </alternativeName>
    <alternativeName>
        <fullName evidence="13 15">tRNA [GM37] methyltransferase</fullName>
    </alternativeName>
</protein>
<evidence type="ECO:0000313" key="20">
    <source>
        <dbReference type="EMBL" id="SEC52081.1"/>
    </source>
</evidence>
<dbReference type="NCBIfam" id="TIGR00088">
    <property type="entry name" value="trmD"/>
    <property type="match status" value="1"/>
</dbReference>
<keyword evidence="9 15" id="KW-0808">Transferase</keyword>
<evidence type="ECO:0000313" key="22">
    <source>
        <dbReference type="Proteomes" id="UP000199574"/>
    </source>
</evidence>
<evidence type="ECO:0000256" key="2">
    <source>
        <dbReference type="ARBA" id="ARBA00004496"/>
    </source>
</evidence>
<dbReference type="HAMAP" id="MF_00605">
    <property type="entry name" value="TrmD"/>
    <property type="match status" value="1"/>
</dbReference>
<keyword evidence="11 15" id="KW-0819">tRNA processing</keyword>
<dbReference type="CDD" id="cd18080">
    <property type="entry name" value="TrmD-like"/>
    <property type="match status" value="1"/>
</dbReference>
<comment type="subunit">
    <text evidence="4 15 17">Homodimer.</text>
</comment>
<dbReference type="Gene3D" id="3.40.1280.10">
    <property type="match status" value="1"/>
</dbReference>
<evidence type="ECO:0000256" key="4">
    <source>
        <dbReference type="ARBA" id="ARBA00011738"/>
    </source>
</evidence>
<reference evidence="20 21" key="1">
    <citation type="submission" date="2016-10" db="EMBL/GenBank/DDBJ databases">
        <authorList>
            <person name="de Groot N.N."/>
        </authorList>
    </citation>
    <scope>NUCLEOTIDE SEQUENCE [LARGE SCALE GENOMIC DNA]</scope>
    <source>
        <strain evidence="20 21">MAR_2009_71</strain>
    </source>
</reference>
<dbReference type="GO" id="GO:0002939">
    <property type="term" value="P:tRNA N1-guanine methylation"/>
    <property type="evidence" value="ECO:0007669"/>
    <property type="project" value="TreeGrafter"/>
</dbReference>
<evidence type="ECO:0000256" key="16">
    <source>
        <dbReference type="PIRSR" id="PIRSR000386-1"/>
    </source>
</evidence>
<evidence type="ECO:0000256" key="17">
    <source>
        <dbReference type="RuleBase" id="RU003464"/>
    </source>
</evidence>